<dbReference type="InterPro" id="IPR003369">
    <property type="entry name" value="TatA/B/E"/>
</dbReference>
<dbReference type="RefSeq" id="WP_239018435.1">
    <property type="nucleotide sequence ID" value="NZ_OMOH01000005.1"/>
</dbReference>
<keyword evidence="4" id="KW-0653">Protein transport</keyword>
<keyword evidence="12" id="KW-1185">Reference proteome</keyword>
<keyword evidence="8" id="KW-0175">Coiled coil</keyword>
<feature type="transmembrane region" description="Helical" evidence="10">
    <location>
        <begin position="6"/>
        <end position="23"/>
    </location>
</feature>
<proteinExistence type="predicted"/>
<dbReference type="NCBIfam" id="NF002375">
    <property type="entry name" value="PRK01371.1-2"/>
    <property type="match status" value="1"/>
</dbReference>
<evidence type="ECO:0000256" key="7">
    <source>
        <dbReference type="ARBA" id="ARBA00023136"/>
    </source>
</evidence>
<evidence type="ECO:0000256" key="9">
    <source>
        <dbReference type="SAM" id="MobiDB-lite"/>
    </source>
</evidence>
<keyword evidence="5 10" id="KW-1133">Transmembrane helix</keyword>
<dbReference type="NCBIfam" id="NF002377">
    <property type="entry name" value="PRK01371.1-4"/>
    <property type="match status" value="1"/>
</dbReference>
<accession>A0A375I1F0</accession>
<name>A0A375I1F0_9ACTN</name>
<protein>
    <submittedName>
        <fullName evidence="11">Bacterial sec-independent translocation TatB protein signature</fullName>
    </submittedName>
</protein>
<sequence>MSFLGINASEFLILVVLAVIFFGPERIPEFSRKAARVVFYVRNIANGATQQLKDELGPEYQDLTLDDLNPKNFVQKHLLDDIQADLDGVKNDLNDVKREMTSATSAAAGATSTVNQAVRDAAPKKPSAGQARAAHGARDGSSPARPQAASPVTSAAAGQATATALDAAVNAMKARYGLCFDLDAT</sequence>
<dbReference type="Proteomes" id="UP000265962">
    <property type="component" value="Unassembled WGS sequence"/>
</dbReference>
<evidence type="ECO:0000313" key="12">
    <source>
        <dbReference type="Proteomes" id="UP000265962"/>
    </source>
</evidence>
<gene>
    <name evidence="11" type="ORF">PROPJV5_1625</name>
</gene>
<evidence type="ECO:0000256" key="4">
    <source>
        <dbReference type="ARBA" id="ARBA00022927"/>
    </source>
</evidence>
<dbReference type="AlphaFoldDB" id="A0A375I1F0"/>
<comment type="subcellular location">
    <subcellularLocation>
        <location evidence="1">Membrane</location>
        <topology evidence="1">Single-pass membrane protein</topology>
    </subcellularLocation>
</comment>
<keyword evidence="3 10" id="KW-0812">Transmembrane</keyword>
<feature type="region of interest" description="Disordered" evidence="9">
    <location>
        <begin position="119"/>
        <end position="155"/>
    </location>
</feature>
<reference evidence="12" key="1">
    <citation type="submission" date="2018-02" db="EMBL/GenBank/DDBJ databases">
        <authorList>
            <person name="Hornung B."/>
        </authorList>
    </citation>
    <scope>NUCLEOTIDE SEQUENCE [LARGE SCALE GENOMIC DNA]</scope>
</reference>
<keyword evidence="2" id="KW-0813">Transport</keyword>
<evidence type="ECO:0000256" key="1">
    <source>
        <dbReference type="ARBA" id="ARBA00004167"/>
    </source>
</evidence>
<evidence type="ECO:0000256" key="8">
    <source>
        <dbReference type="SAM" id="Coils"/>
    </source>
</evidence>
<dbReference type="EMBL" id="OMOH01000005">
    <property type="protein sequence ID" value="SPF68643.1"/>
    <property type="molecule type" value="Genomic_DNA"/>
</dbReference>
<evidence type="ECO:0000256" key="10">
    <source>
        <dbReference type="SAM" id="Phobius"/>
    </source>
</evidence>
<evidence type="ECO:0000256" key="5">
    <source>
        <dbReference type="ARBA" id="ARBA00022989"/>
    </source>
</evidence>
<dbReference type="Pfam" id="PF02416">
    <property type="entry name" value="TatA_B_E"/>
    <property type="match status" value="1"/>
</dbReference>
<evidence type="ECO:0000313" key="11">
    <source>
        <dbReference type="EMBL" id="SPF68643.1"/>
    </source>
</evidence>
<evidence type="ECO:0000256" key="3">
    <source>
        <dbReference type="ARBA" id="ARBA00022692"/>
    </source>
</evidence>
<dbReference type="PRINTS" id="PR01506">
    <property type="entry name" value="TATBPROTEIN"/>
</dbReference>
<feature type="coiled-coil region" evidence="8">
    <location>
        <begin position="79"/>
        <end position="106"/>
    </location>
</feature>
<evidence type="ECO:0000256" key="2">
    <source>
        <dbReference type="ARBA" id="ARBA00022448"/>
    </source>
</evidence>
<evidence type="ECO:0000256" key="6">
    <source>
        <dbReference type="ARBA" id="ARBA00023010"/>
    </source>
</evidence>
<organism evidence="11 12">
    <name type="scientific">Propionibacterium ruminifibrarum</name>
    <dbReference type="NCBI Taxonomy" id="1962131"/>
    <lineage>
        <taxon>Bacteria</taxon>
        <taxon>Bacillati</taxon>
        <taxon>Actinomycetota</taxon>
        <taxon>Actinomycetes</taxon>
        <taxon>Propionibacteriales</taxon>
        <taxon>Propionibacteriaceae</taxon>
        <taxon>Propionibacterium</taxon>
    </lineage>
</organism>
<keyword evidence="6" id="KW-0811">Translocation</keyword>
<dbReference type="Gene3D" id="1.20.5.3310">
    <property type="match status" value="1"/>
</dbReference>
<keyword evidence="7 10" id="KW-0472">Membrane</keyword>